<evidence type="ECO:0000313" key="1">
    <source>
        <dbReference type="EMBL" id="GGQ32985.1"/>
    </source>
</evidence>
<dbReference type="AlphaFoldDB" id="A0A918B6P6"/>
<organism evidence="1 2">
    <name type="scientific">Streptomyces roseolilacinus</name>
    <dbReference type="NCBI Taxonomy" id="66904"/>
    <lineage>
        <taxon>Bacteria</taxon>
        <taxon>Bacillati</taxon>
        <taxon>Actinomycetota</taxon>
        <taxon>Actinomycetes</taxon>
        <taxon>Kitasatosporales</taxon>
        <taxon>Streptomycetaceae</taxon>
        <taxon>Streptomyces</taxon>
    </lineage>
</organism>
<dbReference type="EMBL" id="BMSV01000020">
    <property type="protein sequence ID" value="GGQ32985.1"/>
    <property type="molecule type" value="Genomic_DNA"/>
</dbReference>
<reference evidence="1" key="1">
    <citation type="journal article" date="2014" name="Int. J. Syst. Evol. Microbiol.">
        <title>Complete genome sequence of Corynebacterium casei LMG S-19264T (=DSM 44701T), isolated from a smear-ripened cheese.</title>
        <authorList>
            <consortium name="US DOE Joint Genome Institute (JGI-PGF)"/>
            <person name="Walter F."/>
            <person name="Albersmeier A."/>
            <person name="Kalinowski J."/>
            <person name="Ruckert C."/>
        </authorList>
    </citation>
    <scope>NUCLEOTIDE SEQUENCE</scope>
    <source>
        <strain evidence="1">JCM 4335</strain>
    </source>
</reference>
<proteinExistence type="predicted"/>
<evidence type="ECO:0000313" key="2">
    <source>
        <dbReference type="Proteomes" id="UP000654123"/>
    </source>
</evidence>
<sequence>MSRWIVLAVPVDGVAEASRDARTVVELEGSPEEATAALIQTVNTYEHSIRKVRRRGIFKCSDRSYFLRLRGRIATYGFLIQLAELVHDSDASTVPQPFT</sequence>
<dbReference type="Proteomes" id="UP000654123">
    <property type="component" value="Unassembled WGS sequence"/>
</dbReference>
<dbReference type="RefSeq" id="WP_189538258.1">
    <property type="nucleotide sequence ID" value="NZ_BMSV01000020.1"/>
</dbReference>
<gene>
    <name evidence="1" type="ORF">GCM10010249_59430</name>
</gene>
<name>A0A918B6P6_9ACTN</name>
<accession>A0A918B6P6</accession>
<comment type="caution">
    <text evidence="1">The sequence shown here is derived from an EMBL/GenBank/DDBJ whole genome shotgun (WGS) entry which is preliminary data.</text>
</comment>
<keyword evidence="2" id="KW-1185">Reference proteome</keyword>
<reference evidence="1" key="2">
    <citation type="submission" date="2020-09" db="EMBL/GenBank/DDBJ databases">
        <authorList>
            <person name="Sun Q."/>
            <person name="Ohkuma M."/>
        </authorList>
    </citation>
    <scope>NUCLEOTIDE SEQUENCE</scope>
    <source>
        <strain evidence="1">JCM 4335</strain>
    </source>
</reference>
<protein>
    <submittedName>
        <fullName evidence="1">Uncharacterized protein</fullName>
    </submittedName>
</protein>